<name>A0A1M7MGW4_9BACI</name>
<evidence type="ECO:0000259" key="7">
    <source>
        <dbReference type="Pfam" id="PF14824"/>
    </source>
</evidence>
<dbReference type="InterPro" id="IPR042518">
    <property type="entry name" value="SirC_C"/>
</dbReference>
<dbReference type="GO" id="GO:0043115">
    <property type="term" value="F:precorrin-2 dehydrogenase activity"/>
    <property type="evidence" value="ECO:0007669"/>
    <property type="project" value="UniProtKB-EC"/>
</dbReference>
<dbReference type="NCBIfam" id="NF005222">
    <property type="entry name" value="PRK06718.1"/>
    <property type="match status" value="1"/>
</dbReference>
<dbReference type="EMBL" id="FRCZ01000002">
    <property type="protein sequence ID" value="SHM90176.1"/>
    <property type="molecule type" value="Genomic_DNA"/>
</dbReference>
<dbReference type="SUPFAM" id="SSF51735">
    <property type="entry name" value="NAD(P)-binding Rossmann-fold domains"/>
    <property type="match status" value="1"/>
</dbReference>
<reference evidence="8 9" key="1">
    <citation type="submission" date="2016-11" db="EMBL/GenBank/DDBJ databases">
        <authorList>
            <person name="Jaros S."/>
            <person name="Januszkiewicz K."/>
            <person name="Wedrychowicz H."/>
        </authorList>
    </citation>
    <scope>NUCLEOTIDE SEQUENCE [LARGE SCALE GENOMIC DNA]</scope>
    <source>
        <strain evidence="8 9">CGMCC 1.10681</strain>
    </source>
</reference>
<keyword evidence="3" id="KW-0560">Oxidoreductase</keyword>
<comment type="catalytic activity">
    <reaction evidence="6">
        <text>precorrin-2 + NAD(+) = sirohydrochlorin + NADH + 2 H(+)</text>
        <dbReference type="Rhea" id="RHEA:15613"/>
        <dbReference type="ChEBI" id="CHEBI:15378"/>
        <dbReference type="ChEBI" id="CHEBI:57540"/>
        <dbReference type="ChEBI" id="CHEBI:57945"/>
        <dbReference type="ChEBI" id="CHEBI:58351"/>
        <dbReference type="ChEBI" id="CHEBI:58827"/>
        <dbReference type="EC" id="1.3.1.76"/>
    </reaction>
</comment>
<dbReference type="STRING" id="1027249.SAMN05216179_1215"/>
<dbReference type="Pfam" id="PF14824">
    <property type="entry name" value="Sirohm_synth_M"/>
    <property type="match status" value="1"/>
</dbReference>
<evidence type="ECO:0000256" key="5">
    <source>
        <dbReference type="ARBA" id="ARBA00023244"/>
    </source>
</evidence>
<protein>
    <recommendedName>
        <fullName evidence="2">precorrin-2 dehydrogenase</fullName>
        <ecNumber evidence="2">1.3.1.76</ecNumber>
    </recommendedName>
</protein>
<dbReference type="Pfam" id="PF13241">
    <property type="entry name" value="NAD_binding_7"/>
    <property type="match status" value="1"/>
</dbReference>
<dbReference type="GO" id="GO:0019354">
    <property type="term" value="P:siroheme biosynthetic process"/>
    <property type="evidence" value="ECO:0007669"/>
    <property type="project" value="UniProtKB-UniPathway"/>
</dbReference>
<dbReference type="AlphaFoldDB" id="A0A1M7MGW4"/>
<evidence type="ECO:0000256" key="6">
    <source>
        <dbReference type="ARBA" id="ARBA00047561"/>
    </source>
</evidence>
<evidence type="ECO:0000256" key="3">
    <source>
        <dbReference type="ARBA" id="ARBA00023002"/>
    </source>
</evidence>
<dbReference type="Gene3D" id="3.40.50.720">
    <property type="entry name" value="NAD(P)-binding Rossmann-like Domain"/>
    <property type="match status" value="1"/>
</dbReference>
<dbReference type="InterPro" id="IPR006367">
    <property type="entry name" value="Sirohaem_synthase_N"/>
</dbReference>
<keyword evidence="4" id="KW-0520">NAD</keyword>
<dbReference type="InterPro" id="IPR028281">
    <property type="entry name" value="Sirohaem_synthase_central"/>
</dbReference>
<dbReference type="OrthoDB" id="9773765at2"/>
<evidence type="ECO:0000313" key="8">
    <source>
        <dbReference type="EMBL" id="SHM90176.1"/>
    </source>
</evidence>
<accession>A0A1M7MGW4</accession>
<dbReference type="Proteomes" id="UP000184184">
    <property type="component" value="Unassembled WGS sequence"/>
</dbReference>
<dbReference type="PANTHER" id="PTHR35330:SF1">
    <property type="entry name" value="SIROHEME BIOSYNTHESIS PROTEIN MET8"/>
    <property type="match status" value="1"/>
</dbReference>
<dbReference type="Gene3D" id="1.10.8.610">
    <property type="entry name" value="SirC, precorrin-2 dehydrogenase, C-terminal helical domain-like"/>
    <property type="match status" value="1"/>
</dbReference>
<dbReference type="PANTHER" id="PTHR35330">
    <property type="entry name" value="SIROHEME BIOSYNTHESIS PROTEIN MET8"/>
    <property type="match status" value="1"/>
</dbReference>
<dbReference type="UniPathway" id="UPA00262">
    <property type="reaction ID" value="UER00222"/>
</dbReference>
<sequence>MGGAIIAYLPLLVNLTNKEIIIIGGGKVAERRLRQLLEYKQSITVVSPTLTDTMKEIVTINNIKWTNEPFKKEDVENADLIIAATNNEGINDEIIKQAPKKAWINAAHHGEKGTVYFPITLQRGRLQIAISTGGASPLLAKRIKKQIDLQFPDDYETYIDFLFEAREIIKKLDMDKKEKHRLLKDIVQNPIYDKKAQKTFIKSLKKQM</sequence>
<proteinExistence type="predicted"/>
<keyword evidence="9" id="KW-1185">Reference proteome</keyword>
<dbReference type="InterPro" id="IPR036291">
    <property type="entry name" value="NAD(P)-bd_dom_sf"/>
</dbReference>
<dbReference type="InterPro" id="IPR028161">
    <property type="entry name" value="Met8-like"/>
</dbReference>
<evidence type="ECO:0000313" key="9">
    <source>
        <dbReference type="Proteomes" id="UP000184184"/>
    </source>
</evidence>
<keyword evidence="5" id="KW-0627">Porphyrin biosynthesis</keyword>
<evidence type="ECO:0000256" key="1">
    <source>
        <dbReference type="ARBA" id="ARBA00005010"/>
    </source>
</evidence>
<organism evidence="8 9">
    <name type="scientific">Gracilibacillus kekensis</name>
    <dbReference type="NCBI Taxonomy" id="1027249"/>
    <lineage>
        <taxon>Bacteria</taxon>
        <taxon>Bacillati</taxon>
        <taxon>Bacillota</taxon>
        <taxon>Bacilli</taxon>
        <taxon>Bacillales</taxon>
        <taxon>Bacillaceae</taxon>
        <taxon>Gracilibacillus</taxon>
    </lineage>
</organism>
<dbReference type="EC" id="1.3.1.76" evidence="2"/>
<dbReference type="Pfam" id="PF22440">
    <property type="entry name" value="SirC_C"/>
    <property type="match status" value="1"/>
</dbReference>
<comment type="pathway">
    <text evidence="1">Porphyrin-containing compound metabolism; siroheme biosynthesis; sirohydrochlorin from precorrin-2: step 1/1.</text>
</comment>
<gene>
    <name evidence="8" type="ORF">SAMN05216179_1215</name>
</gene>
<evidence type="ECO:0000256" key="4">
    <source>
        <dbReference type="ARBA" id="ARBA00023027"/>
    </source>
</evidence>
<dbReference type="SUPFAM" id="SSF75615">
    <property type="entry name" value="Siroheme synthase middle domains-like"/>
    <property type="match status" value="1"/>
</dbReference>
<dbReference type="NCBIfam" id="TIGR01470">
    <property type="entry name" value="cysG_Nterm"/>
    <property type="match status" value="1"/>
</dbReference>
<dbReference type="GO" id="GO:0004325">
    <property type="term" value="F:ferrochelatase activity"/>
    <property type="evidence" value="ECO:0007669"/>
    <property type="project" value="InterPro"/>
</dbReference>
<evidence type="ECO:0000256" key="2">
    <source>
        <dbReference type="ARBA" id="ARBA00012400"/>
    </source>
</evidence>
<feature type="domain" description="Siroheme synthase central" evidence="7">
    <location>
        <begin position="123"/>
        <end position="147"/>
    </location>
</feature>